<dbReference type="Proteomes" id="UP001500620">
    <property type="component" value="Unassembled WGS sequence"/>
</dbReference>
<dbReference type="PANTHER" id="PTHR37311:SF1">
    <property type="entry name" value="2-PHOSPHOSULFOLACTATE PHOSPHATASE-RELATED"/>
    <property type="match status" value="1"/>
</dbReference>
<dbReference type="Gene3D" id="3.90.1560.10">
    <property type="entry name" value="ComB-like"/>
    <property type="match status" value="1"/>
</dbReference>
<dbReference type="SUPFAM" id="SSF142823">
    <property type="entry name" value="ComB-like"/>
    <property type="match status" value="1"/>
</dbReference>
<sequence length="210" mass="22392">MVIDVIRAFTTAAIAFERGAADIACTRSADAGRNLRRRHPDRLLAGEVGGLKPADFDLGNSPVEMSRARLAGRRLIQATSNGTRGLLRHPQPAALLAASALNVGATARWIARHHAQTPYTLLCTGRTAEDLACARYLDDLLRGLAPSRDDLVAGIRRGAAEHARAYAERPGADQVDLSGDLPLCCDVDRSAFAMVGELRPDHVALAPVPC</sequence>
<proteinExistence type="inferred from homology"/>
<evidence type="ECO:0000313" key="9">
    <source>
        <dbReference type="Proteomes" id="UP001500620"/>
    </source>
</evidence>
<comment type="similarity">
    <text evidence="2">Belongs to the ComB family.</text>
</comment>
<keyword evidence="9" id="KW-1185">Reference proteome</keyword>
<evidence type="ECO:0000256" key="6">
    <source>
        <dbReference type="ARBA" id="ARBA00022842"/>
    </source>
</evidence>
<reference evidence="9" key="1">
    <citation type="journal article" date="2019" name="Int. J. Syst. Evol. Microbiol.">
        <title>The Global Catalogue of Microorganisms (GCM) 10K type strain sequencing project: providing services to taxonomists for standard genome sequencing and annotation.</title>
        <authorList>
            <consortium name="The Broad Institute Genomics Platform"/>
            <consortium name="The Broad Institute Genome Sequencing Center for Infectious Disease"/>
            <person name="Wu L."/>
            <person name="Ma J."/>
        </authorList>
    </citation>
    <scope>NUCLEOTIDE SEQUENCE [LARGE SCALE GENOMIC DNA]</scope>
    <source>
        <strain evidence="9">JCM 17441</strain>
    </source>
</reference>
<evidence type="ECO:0000313" key="8">
    <source>
        <dbReference type="EMBL" id="GAA4244897.1"/>
    </source>
</evidence>
<organism evidence="8 9">
    <name type="scientific">Dactylosporangium darangshiense</name>
    <dbReference type="NCBI Taxonomy" id="579108"/>
    <lineage>
        <taxon>Bacteria</taxon>
        <taxon>Bacillati</taxon>
        <taxon>Actinomycetota</taxon>
        <taxon>Actinomycetes</taxon>
        <taxon>Micromonosporales</taxon>
        <taxon>Micromonosporaceae</taxon>
        <taxon>Dactylosporangium</taxon>
    </lineage>
</organism>
<evidence type="ECO:0000256" key="7">
    <source>
        <dbReference type="ARBA" id="ARBA00033711"/>
    </source>
</evidence>
<keyword evidence="6" id="KW-0460">Magnesium</keyword>
<dbReference type="PANTHER" id="PTHR37311">
    <property type="entry name" value="2-PHOSPHOSULFOLACTATE PHOSPHATASE-RELATED"/>
    <property type="match status" value="1"/>
</dbReference>
<dbReference type="EMBL" id="BAABAT010000002">
    <property type="protein sequence ID" value="GAA4244897.1"/>
    <property type="molecule type" value="Genomic_DNA"/>
</dbReference>
<dbReference type="EC" id="3.1.3.71" evidence="3"/>
<dbReference type="InterPro" id="IPR005238">
    <property type="entry name" value="ComB-like"/>
</dbReference>
<accession>A0ABP8CYG0</accession>
<evidence type="ECO:0000256" key="1">
    <source>
        <dbReference type="ARBA" id="ARBA00001946"/>
    </source>
</evidence>
<evidence type="ECO:0000256" key="3">
    <source>
        <dbReference type="ARBA" id="ARBA00012953"/>
    </source>
</evidence>
<evidence type="ECO:0000256" key="5">
    <source>
        <dbReference type="ARBA" id="ARBA00022801"/>
    </source>
</evidence>
<comment type="caution">
    <text evidence="8">The sequence shown here is derived from an EMBL/GenBank/DDBJ whole genome shotgun (WGS) entry which is preliminary data.</text>
</comment>
<evidence type="ECO:0000256" key="4">
    <source>
        <dbReference type="ARBA" id="ARBA00021948"/>
    </source>
</evidence>
<dbReference type="Pfam" id="PF04029">
    <property type="entry name" value="2-ph_phosp"/>
    <property type="match status" value="1"/>
</dbReference>
<comment type="catalytic activity">
    <reaction evidence="7">
        <text>(2R)-O-phospho-3-sulfolactate + H2O = (2R)-3-sulfolactate + phosphate</text>
        <dbReference type="Rhea" id="RHEA:23416"/>
        <dbReference type="ChEBI" id="CHEBI:15377"/>
        <dbReference type="ChEBI" id="CHEBI:15597"/>
        <dbReference type="ChEBI" id="CHEBI:43474"/>
        <dbReference type="ChEBI" id="CHEBI:58738"/>
        <dbReference type="EC" id="3.1.3.71"/>
    </reaction>
</comment>
<gene>
    <name evidence="8" type="ORF">GCM10022255_009750</name>
</gene>
<comment type="cofactor">
    <cofactor evidence="1">
        <name>Mg(2+)</name>
        <dbReference type="ChEBI" id="CHEBI:18420"/>
    </cofactor>
</comment>
<dbReference type="InterPro" id="IPR036702">
    <property type="entry name" value="ComB-like_sf"/>
</dbReference>
<protein>
    <recommendedName>
        <fullName evidence="4">Probable 2-phosphosulfolactate phosphatase</fullName>
        <ecNumber evidence="3">3.1.3.71</ecNumber>
    </recommendedName>
</protein>
<evidence type="ECO:0000256" key="2">
    <source>
        <dbReference type="ARBA" id="ARBA00009997"/>
    </source>
</evidence>
<name>A0ABP8CYG0_9ACTN</name>
<keyword evidence="5" id="KW-0378">Hydrolase</keyword>